<evidence type="ECO:0008006" key="4">
    <source>
        <dbReference type="Google" id="ProtNLM"/>
    </source>
</evidence>
<sequence length="222" mass="23999">MTIRFATVASTLAITLLAGCATAEKESAHEQPSSQPSSMQQYLLTSEDFPADTKFQHVNQEELRKATTSRSAADSDDPECAARLKIVNVPTTDIDGVNAVPRQGTLFTNLVLKPQYDRDAVARSVSDRCSKQTATTQGIPVEMTFEEVRTPIPNTFVLRQTVTKQADGTTISSTLVGYANRRDVTASLTMMVLPEAAASSATEADLAEFEKYFAKAVAKVEG</sequence>
<organism evidence="2 3">
    <name type="scientific">Gordonia effusa NBRC 100432</name>
    <dbReference type="NCBI Taxonomy" id="1077974"/>
    <lineage>
        <taxon>Bacteria</taxon>
        <taxon>Bacillati</taxon>
        <taxon>Actinomycetota</taxon>
        <taxon>Actinomycetes</taxon>
        <taxon>Mycobacteriales</taxon>
        <taxon>Gordoniaceae</taxon>
        <taxon>Gordonia</taxon>
    </lineage>
</organism>
<dbReference type="RefSeq" id="WP_007317911.1">
    <property type="nucleotide sequence ID" value="NZ_BAEH01000059.1"/>
</dbReference>
<proteinExistence type="predicted"/>
<evidence type="ECO:0000256" key="1">
    <source>
        <dbReference type="SAM" id="SignalP"/>
    </source>
</evidence>
<feature type="signal peptide" evidence="1">
    <location>
        <begin position="1"/>
        <end position="23"/>
    </location>
</feature>
<dbReference type="AlphaFoldDB" id="H0R0H4"/>
<evidence type="ECO:0000313" key="3">
    <source>
        <dbReference type="Proteomes" id="UP000035034"/>
    </source>
</evidence>
<comment type="caution">
    <text evidence="2">The sequence shown here is derived from an EMBL/GenBank/DDBJ whole genome shotgun (WGS) entry which is preliminary data.</text>
</comment>
<name>H0R0H4_9ACTN</name>
<reference evidence="2 3" key="1">
    <citation type="submission" date="2011-12" db="EMBL/GenBank/DDBJ databases">
        <title>Whole genome shotgun sequence of Gordonia effusa NBRC 100432.</title>
        <authorList>
            <person name="Yoshida I."/>
            <person name="Takarada H."/>
            <person name="Hosoyama A."/>
            <person name="Tsuchikane K."/>
            <person name="Katsumata H."/>
            <person name="Yamazaki S."/>
            <person name="Fujita N."/>
        </authorList>
    </citation>
    <scope>NUCLEOTIDE SEQUENCE [LARGE SCALE GENOMIC DNA]</scope>
    <source>
        <strain evidence="2 3">NBRC 100432</strain>
    </source>
</reference>
<protein>
    <recommendedName>
        <fullName evidence="4">DUF5642 domain-containing protein</fullName>
    </recommendedName>
</protein>
<dbReference type="PROSITE" id="PS51257">
    <property type="entry name" value="PROKAR_LIPOPROTEIN"/>
    <property type="match status" value="1"/>
</dbReference>
<feature type="chain" id="PRO_5003538029" description="DUF5642 domain-containing protein" evidence="1">
    <location>
        <begin position="24"/>
        <end position="222"/>
    </location>
</feature>
<keyword evidence="1" id="KW-0732">Signal</keyword>
<dbReference type="Proteomes" id="UP000035034">
    <property type="component" value="Unassembled WGS sequence"/>
</dbReference>
<keyword evidence="3" id="KW-1185">Reference proteome</keyword>
<gene>
    <name evidence="2" type="ORF">GOEFS_059_00090</name>
</gene>
<accession>H0R0H4</accession>
<evidence type="ECO:0000313" key="2">
    <source>
        <dbReference type="EMBL" id="GAB18575.1"/>
    </source>
</evidence>
<dbReference type="EMBL" id="BAEH01000059">
    <property type="protein sequence ID" value="GAB18575.1"/>
    <property type="molecule type" value="Genomic_DNA"/>
</dbReference>
<dbReference type="OrthoDB" id="9911222at2"/>